<name>A0AAQ3X4S6_PASNO</name>
<dbReference type="SUPFAM" id="SSF53098">
    <property type="entry name" value="Ribonuclease H-like"/>
    <property type="match status" value="1"/>
</dbReference>
<dbReference type="GO" id="GO:0004190">
    <property type="term" value="F:aspartic-type endopeptidase activity"/>
    <property type="evidence" value="ECO:0007669"/>
    <property type="project" value="UniProtKB-KW"/>
</dbReference>
<evidence type="ECO:0000256" key="5">
    <source>
        <dbReference type="SAM" id="MobiDB-lite"/>
    </source>
</evidence>
<dbReference type="GO" id="GO:0006508">
    <property type="term" value="P:proteolysis"/>
    <property type="evidence" value="ECO:0007669"/>
    <property type="project" value="UniProtKB-KW"/>
</dbReference>
<dbReference type="InterPro" id="IPR001584">
    <property type="entry name" value="Integrase_cat-core"/>
</dbReference>
<dbReference type="Gene3D" id="3.30.420.10">
    <property type="entry name" value="Ribonuclease H-like superfamily/Ribonuclease H"/>
    <property type="match status" value="1"/>
</dbReference>
<feature type="compositionally biased region" description="Polar residues" evidence="5">
    <location>
        <begin position="375"/>
        <end position="387"/>
    </location>
</feature>
<dbReference type="InterPro" id="IPR036397">
    <property type="entry name" value="RNaseH_sf"/>
</dbReference>
<protein>
    <recommendedName>
        <fullName evidence="6">Integrase catalytic domain-containing protein</fullName>
    </recommendedName>
</protein>
<keyword evidence="3" id="KW-0064">Aspartyl protease</keyword>
<evidence type="ECO:0000313" key="7">
    <source>
        <dbReference type="EMBL" id="WVZ84460.1"/>
    </source>
</evidence>
<keyword evidence="2" id="KW-0479">Metal-binding</keyword>
<keyword evidence="4" id="KW-0378">Hydrolase</keyword>
<evidence type="ECO:0000256" key="2">
    <source>
        <dbReference type="ARBA" id="ARBA00022723"/>
    </source>
</evidence>
<evidence type="ECO:0000256" key="3">
    <source>
        <dbReference type="ARBA" id="ARBA00022750"/>
    </source>
</evidence>
<dbReference type="InterPro" id="IPR013103">
    <property type="entry name" value="RVT_2"/>
</dbReference>
<proteinExistence type="predicted"/>
<dbReference type="Pfam" id="PF07727">
    <property type="entry name" value="RVT_2"/>
    <property type="match status" value="1"/>
</dbReference>
<dbReference type="InterPro" id="IPR039537">
    <property type="entry name" value="Retrotran_Ty1/copia-like"/>
</dbReference>
<evidence type="ECO:0000256" key="1">
    <source>
        <dbReference type="ARBA" id="ARBA00022670"/>
    </source>
</evidence>
<dbReference type="PANTHER" id="PTHR42648:SF21">
    <property type="entry name" value="CYSTEINE-RICH RLK (RECEPTOR-LIKE PROTEIN KINASE) 8"/>
    <property type="match status" value="1"/>
</dbReference>
<dbReference type="EMBL" id="CP144751">
    <property type="protein sequence ID" value="WVZ84460.1"/>
    <property type="molecule type" value="Genomic_DNA"/>
</dbReference>
<feature type="compositionally biased region" description="Low complexity" evidence="5">
    <location>
        <begin position="352"/>
        <end position="364"/>
    </location>
</feature>
<sequence>MEDVWIMDSGCSRHMTEHRKWFSNLNPVSTKEYITFGDNGQGKVMGVGSVSLSTKLSLREVAFVRNLGFILISVSQLLDERFEVRFKKGACCVLDAEETLVCSLLPFGSVFRVDLTSVSSPARCLVTSPSANIWKWHRRLGHLSFDLLVRLSSMGLIRELPKLRAEKDLFSWAFFMESKDEAFGFVRDLVLRLRNESHKAMRAIRSDNGGEFRNTRFENFCRDQGLEHQFSSPYTPPQNGVVECKNRTLIEMARTMLDEHRTPRCFVLKKVGHLDMFESRCLDGIFLWYASSSRAFHVWILEAKQVVQTCEVSFDETMPCTTPAFELSGDDEEGTPIFEDEEGADNVGDEGATSPAVTPAPSATRSDDDGGPLPTASSSLPRQQAQVQAGPAEDAGEVTSEIVPSRQQMDVKPAFINGFIEEEVYVRQPPGFESARFPDRVYKLRKALYGLKQAPRAWYARLKSFLLKSGFVMGLVDKTLFLLSHGGDTLIVQIYVDDIIFGGSSHALMSSFAEQMSSEFEMSFMGELQFFLGL</sequence>
<accession>A0AAQ3X4S6</accession>
<dbReference type="Pfam" id="PF13976">
    <property type="entry name" value="gag_pre-integrs"/>
    <property type="match status" value="1"/>
</dbReference>
<dbReference type="Pfam" id="PF22936">
    <property type="entry name" value="Pol_BBD"/>
    <property type="match status" value="1"/>
</dbReference>
<feature type="compositionally biased region" description="Acidic residues" evidence="5">
    <location>
        <begin position="328"/>
        <end position="348"/>
    </location>
</feature>
<dbReference type="InterPro" id="IPR043502">
    <property type="entry name" value="DNA/RNA_pol_sf"/>
</dbReference>
<feature type="domain" description="Integrase catalytic" evidence="6">
    <location>
        <begin position="102"/>
        <end position="258"/>
    </location>
</feature>
<evidence type="ECO:0000256" key="4">
    <source>
        <dbReference type="ARBA" id="ARBA00022801"/>
    </source>
</evidence>
<dbReference type="Pfam" id="PF25597">
    <property type="entry name" value="SH3_retrovirus"/>
    <property type="match status" value="1"/>
</dbReference>
<dbReference type="SUPFAM" id="SSF56672">
    <property type="entry name" value="DNA/RNA polymerases"/>
    <property type="match status" value="1"/>
</dbReference>
<dbReference type="InterPro" id="IPR025724">
    <property type="entry name" value="GAG-pre-integrase_dom"/>
</dbReference>
<gene>
    <name evidence="7" type="ORF">U9M48_031490</name>
</gene>
<dbReference type="GO" id="GO:0046872">
    <property type="term" value="F:metal ion binding"/>
    <property type="evidence" value="ECO:0007669"/>
    <property type="project" value="UniProtKB-KW"/>
</dbReference>
<dbReference type="PANTHER" id="PTHR42648">
    <property type="entry name" value="TRANSPOSASE, PUTATIVE-RELATED"/>
    <property type="match status" value="1"/>
</dbReference>
<dbReference type="GO" id="GO:0015074">
    <property type="term" value="P:DNA integration"/>
    <property type="evidence" value="ECO:0007669"/>
    <property type="project" value="InterPro"/>
</dbReference>
<dbReference type="Proteomes" id="UP001341281">
    <property type="component" value="Chromosome 07"/>
</dbReference>
<dbReference type="PROSITE" id="PS50994">
    <property type="entry name" value="INTEGRASE"/>
    <property type="match status" value="1"/>
</dbReference>
<keyword evidence="1" id="KW-0645">Protease</keyword>
<feature type="region of interest" description="Disordered" evidence="5">
    <location>
        <begin position="321"/>
        <end position="404"/>
    </location>
</feature>
<keyword evidence="8" id="KW-1185">Reference proteome</keyword>
<evidence type="ECO:0000313" key="8">
    <source>
        <dbReference type="Proteomes" id="UP001341281"/>
    </source>
</evidence>
<dbReference type="AlphaFoldDB" id="A0AAQ3X4S6"/>
<dbReference type="InterPro" id="IPR057670">
    <property type="entry name" value="SH3_retrovirus"/>
</dbReference>
<organism evidence="7 8">
    <name type="scientific">Paspalum notatum var. saurae</name>
    <dbReference type="NCBI Taxonomy" id="547442"/>
    <lineage>
        <taxon>Eukaryota</taxon>
        <taxon>Viridiplantae</taxon>
        <taxon>Streptophyta</taxon>
        <taxon>Embryophyta</taxon>
        <taxon>Tracheophyta</taxon>
        <taxon>Spermatophyta</taxon>
        <taxon>Magnoliopsida</taxon>
        <taxon>Liliopsida</taxon>
        <taxon>Poales</taxon>
        <taxon>Poaceae</taxon>
        <taxon>PACMAD clade</taxon>
        <taxon>Panicoideae</taxon>
        <taxon>Andropogonodae</taxon>
        <taxon>Paspaleae</taxon>
        <taxon>Paspalinae</taxon>
        <taxon>Paspalum</taxon>
    </lineage>
</organism>
<dbReference type="InterPro" id="IPR054722">
    <property type="entry name" value="PolX-like_BBD"/>
</dbReference>
<reference evidence="7 8" key="1">
    <citation type="submission" date="2024-02" db="EMBL/GenBank/DDBJ databases">
        <title>High-quality chromosome-scale genome assembly of Pensacola bahiagrass (Paspalum notatum Flugge var. saurae).</title>
        <authorList>
            <person name="Vega J.M."/>
            <person name="Podio M."/>
            <person name="Orjuela J."/>
            <person name="Siena L.A."/>
            <person name="Pessino S.C."/>
            <person name="Combes M.C."/>
            <person name="Mariac C."/>
            <person name="Albertini E."/>
            <person name="Pupilli F."/>
            <person name="Ortiz J.P.A."/>
            <person name="Leblanc O."/>
        </authorList>
    </citation>
    <scope>NUCLEOTIDE SEQUENCE [LARGE SCALE GENOMIC DNA]</scope>
    <source>
        <strain evidence="7">R1</strain>
        <tissue evidence="7">Leaf</tissue>
    </source>
</reference>
<evidence type="ECO:0000259" key="6">
    <source>
        <dbReference type="PROSITE" id="PS50994"/>
    </source>
</evidence>
<dbReference type="InterPro" id="IPR012337">
    <property type="entry name" value="RNaseH-like_sf"/>
</dbReference>
<dbReference type="GO" id="GO:0003676">
    <property type="term" value="F:nucleic acid binding"/>
    <property type="evidence" value="ECO:0007669"/>
    <property type="project" value="InterPro"/>
</dbReference>